<dbReference type="EMBL" id="BQKI01000015">
    <property type="protein sequence ID" value="GJN09130.1"/>
    <property type="molecule type" value="Genomic_DNA"/>
</dbReference>
<protein>
    <submittedName>
        <fullName evidence="1">Uncharacterized protein</fullName>
    </submittedName>
</protein>
<proteinExistence type="predicted"/>
<gene>
    <name evidence="1" type="primary">ga27109</name>
    <name evidence="1" type="ORF">PR202_ga27109</name>
</gene>
<dbReference type="Proteomes" id="UP001054889">
    <property type="component" value="Unassembled WGS sequence"/>
</dbReference>
<reference evidence="1" key="1">
    <citation type="journal article" date="2018" name="DNA Res.">
        <title>Multiple hybrid de novo genome assembly of finger millet, an orphan allotetraploid crop.</title>
        <authorList>
            <person name="Hatakeyama M."/>
            <person name="Aluri S."/>
            <person name="Balachadran M.T."/>
            <person name="Sivarajan S.R."/>
            <person name="Patrignani A."/>
            <person name="Gruter S."/>
            <person name="Poveda L."/>
            <person name="Shimizu-Inatsugi R."/>
            <person name="Baeten J."/>
            <person name="Francoijs K.J."/>
            <person name="Nataraja K.N."/>
            <person name="Reddy Y.A.N."/>
            <person name="Phadnis S."/>
            <person name="Ravikumar R.L."/>
            <person name="Schlapbach R."/>
            <person name="Sreeman S.M."/>
            <person name="Shimizu K.K."/>
        </authorList>
    </citation>
    <scope>NUCLEOTIDE SEQUENCE</scope>
</reference>
<name>A0AAV5DGS0_ELECO</name>
<evidence type="ECO:0000313" key="1">
    <source>
        <dbReference type="EMBL" id="GJN09130.1"/>
    </source>
</evidence>
<evidence type="ECO:0000313" key="2">
    <source>
        <dbReference type="Proteomes" id="UP001054889"/>
    </source>
</evidence>
<comment type="caution">
    <text evidence="1">The sequence shown here is derived from an EMBL/GenBank/DDBJ whole genome shotgun (WGS) entry which is preliminary data.</text>
</comment>
<accession>A0AAV5DGS0</accession>
<keyword evidence="2" id="KW-1185">Reference proteome</keyword>
<dbReference type="AlphaFoldDB" id="A0AAV5DGS0"/>
<reference evidence="1" key="2">
    <citation type="submission" date="2021-12" db="EMBL/GenBank/DDBJ databases">
        <title>Resequencing data analysis of finger millet.</title>
        <authorList>
            <person name="Hatakeyama M."/>
            <person name="Aluri S."/>
            <person name="Balachadran M.T."/>
            <person name="Sivarajan S.R."/>
            <person name="Poveda L."/>
            <person name="Shimizu-Inatsugi R."/>
            <person name="Schlapbach R."/>
            <person name="Sreeman S.M."/>
            <person name="Shimizu K.K."/>
        </authorList>
    </citation>
    <scope>NUCLEOTIDE SEQUENCE</scope>
</reference>
<sequence>MEEDDVEFWESDDYETDEEMTARWNNGLGEPNPSYCLSPRFGEPCSGLDGALDLGKGCSEARIVSVAADAIKTMMLVKRSAIHTVWLVDSLAFENRLSAINPITGVRAELATMINKHIDPGQKIAVEKEDFKKVIETNLVFSKRDLVKLRKDAPKYEDKILKRSLLIIYDEINSARDARYTEVGMLSRLLNQAERAAGQSKRNT</sequence>
<organism evidence="1 2">
    <name type="scientific">Eleusine coracana subsp. coracana</name>
    <dbReference type="NCBI Taxonomy" id="191504"/>
    <lineage>
        <taxon>Eukaryota</taxon>
        <taxon>Viridiplantae</taxon>
        <taxon>Streptophyta</taxon>
        <taxon>Embryophyta</taxon>
        <taxon>Tracheophyta</taxon>
        <taxon>Spermatophyta</taxon>
        <taxon>Magnoliopsida</taxon>
        <taxon>Liliopsida</taxon>
        <taxon>Poales</taxon>
        <taxon>Poaceae</taxon>
        <taxon>PACMAD clade</taxon>
        <taxon>Chloridoideae</taxon>
        <taxon>Cynodonteae</taxon>
        <taxon>Eleusininae</taxon>
        <taxon>Eleusine</taxon>
    </lineage>
</organism>